<dbReference type="NCBIfam" id="NF009409">
    <property type="entry name" value="PRK12770.1"/>
    <property type="match status" value="1"/>
</dbReference>
<evidence type="ECO:0000313" key="2">
    <source>
        <dbReference type="EMBL" id="SHI67920.1"/>
    </source>
</evidence>
<dbReference type="AlphaFoldDB" id="A0A8G2C7P4"/>
<name>A0A8G2C7P4_9BACT</name>
<feature type="domain" description="FAD/NAD(P)-binding" evidence="1">
    <location>
        <begin position="42"/>
        <end position="341"/>
    </location>
</feature>
<sequence length="372" mass="40486">MAVTPLNEFKNRGVLVSSSLHAGIMNFGFLQTQNTHAVNRSVGIIGAGPSGLAAAGLLASRGYEVHVYDKLPKPGGLMVFGIPSHRIPVDRINRGVRDLERRLGVTFRTNTKICCSAPMHEEEGDHFAADVLGLSDLTDNHDAVVVCSGSWKSRKLTIEGSTLDGVYSSLQFLFPIRAIKYAHSNVSMPDVNGKKIIVIGAGHSAVDVVDSARKLGAAEITLVYRRTVAEAPCGKFEIDRIQEMGVTWLEKRSPEAIRGNEHVETLIVRNSATDELEELDADIIVSAIGEIPTPPFQKELGLENVRKGDVRWLNMTAIDNVFVAGDVLTGPSKIGKAVYSGLRAARSLTNWLDLKAQSREAEYNFEADKISR</sequence>
<dbReference type="Gene3D" id="3.50.50.60">
    <property type="entry name" value="FAD/NAD(P)-binding domain"/>
    <property type="match status" value="2"/>
</dbReference>
<reference evidence="2 3" key="1">
    <citation type="submission" date="2016-11" db="EMBL/GenBank/DDBJ databases">
        <authorList>
            <person name="Varghese N."/>
            <person name="Submissions S."/>
        </authorList>
    </citation>
    <scope>NUCLEOTIDE SEQUENCE [LARGE SCALE GENOMIC DNA]</scope>
    <source>
        <strain evidence="2 3">DSM 17919</strain>
    </source>
</reference>
<gene>
    <name evidence="2" type="ORF">SAMN05660830_00647</name>
</gene>
<dbReference type="InterPro" id="IPR036188">
    <property type="entry name" value="FAD/NAD-bd_sf"/>
</dbReference>
<proteinExistence type="predicted"/>
<evidence type="ECO:0000313" key="3">
    <source>
        <dbReference type="Proteomes" id="UP000184001"/>
    </source>
</evidence>
<dbReference type="GO" id="GO:0016491">
    <property type="term" value="F:oxidoreductase activity"/>
    <property type="evidence" value="ECO:0007669"/>
    <property type="project" value="InterPro"/>
</dbReference>
<dbReference type="InterPro" id="IPR023753">
    <property type="entry name" value="FAD/NAD-binding_dom"/>
</dbReference>
<accession>A0A8G2C7P4</accession>
<evidence type="ECO:0000259" key="1">
    <source>
        <dbReference type="Pfam" id="PF07992"/>
    </source>
</evidence>
<dbReference type="Proteomes" id="UP000184001">
    <property type="component" value="Unassembled WGS sequence"/>
</dbReference>
<dbReference type="PRINTS" id="PR00419">
    <property type="entry name" value="ADXRDTASE"/>
</dbReference>
<dbReference type="SUPFAM" id="SSF51971">
    <property type="entry name" value="Nucleotide-binding domain"/>
    <property type="match status" value="1"/>
</dbReference>
<dbReference type="Pfam" id="PF07992">
    <property type="entry name" value="Pyr_redox_2"/>
    <property type="match status" value="1"/>
</dbReference>
<protein>
    <submittedName>
        <fullName evidence="2">Glutamate synthase (NADPH) small subunit</fullName>
    </submittedName>
</protein>
<comment type="caution">
    <text evidence="2">The sequence shown here is derived from an EMBL/GenBank/DDBJ whole genome shotgun (WGS) entry which is preliminary data.</text>
</comment>
<organism evidence="2 3">
    <name type="scientific">Halodesulfovibrio aestuarii</name>
    <dbReference type="NCBI Taxonomy" id="126333"/>
    <lineage>
        <taxon>Bacteria</taxon>
        <taxon>Pseudomonadati</taxon>
        <taxon>Thermodesulfobacteriota</taxon>
        <taxon>Desulfovibrionia</taxon>
        <taxon>Desulfovibrionales</taxon>
        <taxon>Desulfovibrionaceae</taxon>
        <taxon>Halodesulfovibrio</taxon>
    </lineage>
</organism>
<dbReference type="PANTHER" id="PTHR42783:SF3">
    <property type="entry name" value="GLUTAMATE SYNTHASE [NADPH] SMALL CHAIN-RELATED"/>
    <property type="match status" value="1"/>
</dbReference>
<dbReference type="PANTHER" id="PTHR42783">
    <property type="entry name" value="GLUTAMATE SYNTHASE [NADPH] SMALL CHAIN"/>
    <property type="match status" value="1"/>
</dbReference>
<dbReference type="EMBL" id="FQZR01000002">
    <property type="protein sequence ID" value="SHI67920.1"/>
    <property type="molecule type" value="Genomic_DNA"/>
</dbReference>